<dbReference type="InterPro" id="IPR005181">
    <property type="entry name" value="SASA"/>
</dbReference>
<dbReference type="PANTHER" id="PTHR22901">
    <property type="entry name" value="SIALATE O-ACETYLESTERASE"/>
    <property type="match status" value="1"/>
</dbReference>
<dbReference type="InterPro" id="IPR039329">
    <property type="entry name" value="SIAE"/>
</dbReference>
<dbReference type="InterPro" id="IPR036514">
    <property type="entry name" value="SGNH_hydro_sf"/>
</dbReference>
<evidence type="ECO:0000256" key="2">
    <source>
        <dbReference type="SAM" id="SignalP"/>
    </source>
</evidence>
<dbReference type="RefSeq" id="WP_250930167.1">
    <property type="nucleotide sequence ID" value="NZ_JAMQBK010000047.1"/>
</dbReference>
<dbReference type="PANTHER" id="PTHR22901:SF0">
    <property type="entry name" value="SIALATE O-ACETYLESTERASE"/>
    <property type="match status" value="1"/>
</dbReference>
<dbReference type="SUPFAM" id="SSF52266">
    <property type="entry name" value="SGNH hydrolase"/>
    <property type="match status" value="1"/>
</dbReference>
<keyword evidence="2" id="KW-0732">Signal</keyword>
<evidence type="ECO:0000256" key="1">
    <source>
        <dbReference type="ARBA" id="ARBA00022801"/>
    </source>
</evidence>
<protein>
    <submittedName>
        <fullName evidence="4">Sialate O-acetylesterase</fullName>
    </submittedName>
</protein>
<evidence type="ECO:0000259" key="3">
    <source>
        <dbReference type="Pfam" id="PF03629"/>
    </source>
</evidence>
<dbReference type="EMBL" id="JAMQBK010000047">
    <property type="protein sequence ID" value="MCM2372534.1"/>
    <property type="molecule type" value="Genomic_DNA"/>
</dbReference>
<dbReference type="Proteomes" id="UP001202961">
    <property type="component" value="Unassembled WGS sequence"/>
</dbReference>
<organism evidence="4 5">
    <name type="scientific">Aporhodopirellula aestuarii</name>
    <dbReference type="NCBI Taxonomy" id="2950107"/>
    <lineage>
        <taxon>Bacteria</taxon>
        <taxon>Pseudomonadati</taxon>
        <taxon>Planctomycetota</taxon>
        <taxon>Planctomycetia</taxon>
        <taxon>Pirellulales</taxon>
        <taxon>Pirellulaceae</taxon>
        <taxon>Aporhodopirellula</taxon>
    </lineage>
</organism>
<proteinExistence type="predicted"/>
<sequence>MHKPLYCLIFFAALELSGGFSPCTAHAELTIASPFTDYAVLQRDLLVPVWGTADAGTTVTVEFAGQEKTVIADDDDQWIVELAPMAASSEPRKLAVNGSDGSSVQCNDVVVGEVWICSGQSNMQMGYGGVPEIKALVPSMENLRSFTVVNTVAFTEQDSCKGEWVRQQPNSAVAFAFAYFLEQAADVPVGIIQASWGSSSIEGWMPRDMTKKLPHFDKRMEEFDADKKALARIQSLLDGPKPWDRNSDIFLRTRPNILYNAVMHPLVPYACRGLVWYQGEANTKSVADMLQYGETLPAWIQRYREEWGRADLHFLVVMLPGYAKGLNNEAESPSAKSWAWMRESQLNALELPHISVANTIDLGHATNIHPSDKLPVGKRLALLAAHDVLGMEVEARGPVMTRVEKQGKNLVVHFDHAEGLLTTDGKSPSAFWIADDSAKWVKANAEIKGSTVVLNSPDLNKPLYVRYAFAGKPGVNLVNAAGLPAYPFRSDTFKP</sequence>
<feature type="signal peptide" evidence="2">
    <location>
        <begin position="1"/>
        <end position="27"/>
    </location>
</feature>
<feature type="domain" description="Sialate O-acetylesterase" evidence="3">
    <location>
        <begin position="113"/>
        <end position="233"/>
    </location>
</feature>
<evidence type="ECO:0000313" key="5">
    <source>
        <dbReference type="Proteomes" id="UP001202961"/>
    </source>
</evidence>
<keyword evidence="5" id="KW-1185">Reference proteome</keyword>
<keyword evidence="1" id="KW-0378">Hydrolase</keyword>
<feature type="chain" id="PRO_5045248292" evidence="2">
    <location>
        <begin position="28"/>
        <end position="495"/>
    </location>
</feature>
<evidence type="ECO:0000313" key="4">
    <source>
        <dbReference type="EMBL" id="MCM2372534.1"/>
    </source>
</evidence>
<reference evidence="4 5" key="1">
    <citation type="journal article" date="2022" name="Syst. Appl. Microbiol.">
        <title>Rhodopirellula aestuarii sp. nov., a novel member of the genus Rhodopirellula isolated from brackish sediments collected in the Tagus River estuary, Portugal.</title>
        <authorList>
            <person name="Vitorino I.R."/>
            <person name="Klimek D."/>
            <person name="Calusinska M."/>
            <person name="Lobo-da-Cunha A."/>
            <person name="Vasconcelos V."/>
            <person name="Lage O.M."/>
        </authorList>
    </citation>
    <scope>NUCLEOTIDE SEQUENCE [LARGE SCALE GENOMIC DNA]</scope>
    <source>
        <strain evidence="4 5">ICT_H3.1</strain>
    </source>
</reference>
<dbReference type="Gene3D" id="3.40.50.1110">
    <property type="entry name" value="SGNH hydrolase"/>
    <property type="match status" value="1"/>
</dbReference>
<accession>A0ABT0U776</accession>
<name>A0ABT0U776_9BACT</name>
<feature type="domain" description="Sialate O-acetylesterase" evidence="3">
    <location>
        <begin position="270"/>
        <end position="371"/>
    </location>
</feature>
<gene>
    <name evidence="4" type="ORF">NB063_18140</name>
</gene>
<comment type="caution">
    <text evidence="4">The sequence shown here is derived from an EMBL/GenBank/DDBJ whole genome shotgun (WGS) entry which is preliminary data.</text>
</comment>
<dbReference type="Pfam" id="PF03629">
    <property type="entry name" value="SASA"/>
    <property type="match status" value="2"/>
</dbReference>